<keyword evidence="3" id="KW-0813">Transport</keyword>
<dbReference type="PROSITE" id="PS50893">
    <property type="entry name" value="ABC_TRANSPORTER_2"/>
    <property type="match status" value="1"/>
</dbReference>
<reference evidence="9" key="1">
    <citation type="submission" date="2020-10" db="EMBL/GenBank/DDBJ databases">
        <authorList>
            <person name="Castelo-Branco R."/>
            <person name="Eusebio N."/>
            <person name="Adriana R."/>
            <person name="Vieira A."/>
            <person name="Brugerolle De Fraissinette N."/>
            <person name="Rezende De Castro R."/>
            <person name="Schneider M.P."/>
            <person name="Vasconcelos V."/>
            <person name="Leao P.N."/>
        </authorList>
    </citation>
    <scope>NUCLEOTIDE SEQUENCE</scope>
    <source>
        <strain evidence="9">LEGE 07157</strain>
    </source>
</reference>
<dbReference type="InterPro" id="IPR017871">
    <property type="entry name" value="ABC_transporter-like_CS"/>
</dbReference>
<evidence type="ECO:0000256" key="5">
    <source>
        <dbReference type="ARBA" id="ARBA00022741"/>
    </source>
</evidence>
<evidence type="ECO:0000259" key="8">
    <source>
        <dbReference type="PROSITE" id="PS50893"/>
    </source>
</evidence>
<keyword evidence="4" id="KW-1003">Cell membrane</keyword>
<comment type="subcellular location">
    <subcellularLocation>
        <location evidence="1">Cell inner membrane</location>
        <topology evidence="1">Peripheral membrane protein</topology>
    </subcellularLocation>
</comment>
<dbReference type="PANTHER" id="PTHR42788:SF7">
    <property type="entry name" value="NITRATE ABC TRANSPORTER ATP-BINDING PROTEIN"/>
    <property type="match status" value="1"/>
</dbReference>
<protein>
    <submittedName>
        <fullName evidence="9">ABC transporter ATP-binding protein</fullName>
    </submittedName>
</protein>
<evidence type="ECO:0000313" key="10">
    <source>
        <dbReference type="Proteomes" id="UP000654482"/>
    </source>
</evidence>
<dbReference type="Proteomes" id="UP000654482">
    <property type="component" value="Unassembled WGS sequence"/>
</dbReference>
<accession>A0A8J7B7K8</accession>
<dbReference type="PANTHER" id="PTHR42788">
    <property type="entry name" value="TAURINE IMPORT ATP-BINDING PROTEIN-RELATED"/>
    <property type="match status" value="1"/>
</dbReference>
<gene>
    <name evidence="9" type="ORF">IQ249_00830</name>
</gene>
<organism evidence="9 10">
    <name type="scientific">Lusitaniella coriacea LEGE 07157</name>
    <dbReference type="NCBI Taxonomy" id="945747"/>
    <lineage>
        <taxon>Bacteria</taxon>
        <taxon>Bacillati</taxon>
        <taxon>Cyanobacteriota</taxon>
        <taxon>Cyanophyceae</taxon>
        <taxon>Spirulinales</taxon>
        <taxon>Lusitaniellaceae</taxon>
        <taxon>Lusitaniella</taxon>
    </lineage>
</organism>
<comment type="similarity">
    <text evidence="2">Belongs to the ABC transporter superfamily. Nitrate/nitrite/cyanate uptake transporter (NitT) (TC 3.A.1.16) family.</text>
</comment>
<keyword evidence="10" id="KW-1185">Reference proteome</keyword>
<feature type="domain" description="ABC transporter" evidence="8">
    <location>
        <begin position="2"/>
        <end position="249"/>
    </location>
</feature>
<dbReference type="InterPro" id="IPR027417">
    <property type="entry name" value="P-loop_NTPase"/>
</dbReference>
<dbReference type="Pfam" id="PF00005">
    <property type="entry name" value="ABC_tran"/>
    <property type="match status" value="1"/>
</dbReference>
<keyword evidence="6 9" id="KW-0067">ATP-binding</keyword>
<evidence type="ECO:0000256" key="7">
    <source>
        <dbReference type="ARBA" id="ARBA00023136"/>
    </source>
</evidence>
<dbReference type="AlphaFoldDB" id="A0A8J7B7K8"/>
<dbReference type="GO" id="GO:0005524">
    <property type="term" value="F:ATP binding"/>
    <property type="evidence" value="ECO:0007669"/>
    <property type="project" value="UniProtKB-KW"/>
</dbReference>
<dbReference type="SMART" id="SM00382">
    <property type="entry name" value="AAA"/>
    <property type="match status" value="1"/>
</dbReference>
<evidence type="ECO:0000256" key="3">
    <source>
        <dbReference type="ARBA" id="ARBA00022448"/>
    </source>
</evidence>
<keyword evidence="7" id="KW-0472">Membrane</keyword>
<dbReference type="GO" id="GO:0005886">
    <property type="term" value="C:plasma membrane"/>
    <property type="evidence" value="ECO:0007669"/>
    <property type="project" value="UniProtKB-SubCell"/>
</dbReference>
<dbReference type="Gene3D" id="3.40.50.300">
    <property type="entry name" value="P-loop containing nucleotide triphosphate hydrolases"/>
    <property type="match status" value="1"/>
</dbReference>
<dbReference type="GO" id="GO:0016887">
    <property type="term" value="F:ATP hydrolysis activity"/>
    <property type="evidence" value="ECO:0007669"/>
    <property type="project" value="InterPro"/>
</dbReference>
<dbReference type="InterPro" id="IPR050166">
    <property type="entry name" value="ABC_transporter_ATP-bind"/>
</dbReference>
<evidence type="ECO:0000256" key="2">
    <source>
        <dbReference type="ARBA" id="ARBA00009440"/>
    </source>
</evidence>
<keyword evidence="5" id="KW-0547">Nucleotide-binding</keyword>
<comment type="caution">
    <text evidence="9">The sequence shown here is derived from an EMBL/GenBank/DDBJ whole genome shotgun (WGS) entry which is preliminary data.</text>
</comment>
<dbReference type="SUPFAM" id="SSF52540">
    <property type="entry name" value="P-loop containing nucleoside triphosphate hydrolases"/>
    <property type="match status" value="1"/>
</dbReference>
<sequence length="264" mass="29160">MIELETIYVTFNPGTPLETRALNGVDLTIPDGQFVTVIGSNGAGKSTLLNTISGDIIPDRGKVKIAEQTVTKLPTHKRAKFVARVFQNPLAGSCAHLTVEENLALAYRRGKSRGLRSALNRRLREDLRAQLATLGLGLENRLRDRMGLLSGGQRQAVSLLMSTLAPNKILLLDEHTAALDPKTAESVLQLTRQIVEQRQLTTLMITHSMRQALDFGDRVLMLHQGKIIFDLAGTERNGLEVKDLLQLFEEKQDNFLSDDSLLLG</sequence>
<dbReference type="RefSeq" id="WP_194027508.1">
    <property type="nucleotide sequence ID" value="NZ_JADEWZ010000001.1"/>
</dbReference>
<evidence type="ECO:0000256" key="1">
    <source>
        <dbReference type="ARBA" id="ARBA00004417"/>
    </source>
</evidence>
<evidence type="ECO:0000313" key="9">
    <source>
        <dbReference type="EMBL" id="MBE9114430.1"/>
    </source>
</evidence>
<proteinExistence type="inferred from homology"/>
<evidence type="ECO:0000256" key="6">
    <source>
        <dbReference type="ARBA" id="ARBA00022840"/>
    </source>
</evidence>
<dbReference type="InterPro" id="IPR003439">
    <property type="entry name" value="ABC_transporter-like_ATP-bd"/>
</dbReference>
<dbReference type="PROSITE" id="PS00211">
    <property type="entry name" value="ABC_TRANSPORTER_1"/>
    <property type="match status" value="1"/>
</dbReference>
<name>A0A8J7B7K8_9CYAN</name>
<dbReference type="InterPro" id="IPR003593">
    <property type="entry name" value="AAA+_ATPase"/>
</dbReference>
<evidence type="ECO:0000256" key="4">
    <source>
        <dbReference type="ARBA" id="ARBA00022475"/>
    </source>
</evidence>
<dbReference type="EMBL" id="JADEWZ010000001">
    <property type="protein sequence ID" value="MBE9114430.1"/>
    <property type="molecule type" value="Genomic_DNA"/>
</dbReference>